<dbReference type="Proteomes" id="UP000092666">
    <property type="component" value="Unassembled WGS sequence"/>
</dbReference>
<feature type="region of interest" description="Disordered" evidence="4">
    <location>
        <begin position="1"/>
        <end position="65"/>
    </location>
</feature>
<feature type="region of interest" description="Disordered" evidence="4">
    <location>
        <begin position="698"/>
        <end position="740"/>
    </location>
</feature>
<dbReference type="AlphaFoldDB" id="A0A1B9GJ33"/>
<dbReference type="PANTHER" id="PTHR10598:SF0">
    <property type="entry name" value="SET1_ASH2 HISTONE METHYLTRANSFERASE COMPLEX SUBUNIT ASH2"/>
    <property type="match status" value="1"/>
</dbReference>
<feature type="compositionally biased region" description="Low complexity" evidence="4">
    <location>
        <begin position="9"/>
        <end position="19"/>
    </location>
</feature>
<dbReference type="InterPro" id="IPR001870">
    <property type="entry name" value="B30.2/SPRY"/>
</dbReference>
<dbReference type="SUPFAM" id="SSF49899">
    <property type="entry name" value="Concanavalin A-like lectins/glucanases"/>
    <property type="match status" value="1"/>
</dbReference>
<dbReference type="SMART" id="SM00449">
    <property type="entry name" value="SPRY"/>
    <property type="match status" value="1"/>
</dbReference>
<evidence type="ECO:0000256" key="1">
    <source>
        <dbReference type="ARBA" id="ARBA00004123"/>
    </source>
</evidence>
<feature type="compositionally biased region" description="Acidic residues" evidence="4">
    <location>
        <begin position="730"/>
        <end position="740"/>
    </location>
</feature>
<dbReference type="PANTHER" id="PTHR10598">
    <property type="entry name" value="SET1/ASH2 HISTONE METHYLTRANSFERASE COMPLEX SUBUNIT ASH2"/>
    <property type="match status" value="1"/>
</dbReference>
<feature type="domain" description="B30.2/SPRY" evidence="5">
    <location>
        <begin position="99"/>
        <end position="306"/>
    </location>
</feature>
<evidence type="ECO:0000313" key="6">
    <source>
        <dbReference type="EMBL" id="OCF31049.1"/>
    </source>
</evidence>
<feature type="compositionally biased region" description="Polar residues" evidence="4">
    <location>
        <begin position="582"/>
        <end position="591"/>
    </location>
</feature>
<dbReference type="PROSITE" id="PS50188">
    <property type="entry name" value="B302_SPRY"/>
    <property type="match status" value="1"/>
</dbReference>
<proteinExistence type="inferred from homology"/>
<dbReference type="InterPro" id="IPR043136">
    <property type="entry name" value="B30.2/SPRY_sf"/>
</dbReference>
<feature type="compositionally biased region" description="Basic and acidic residues" evidence="4">
    <location>
        <begin position="699"/>
        <end position="724"/>
    </location>
</feature>
<feature type="region of interest" description="Disordered" evidence="4">
    <location>
        <begin position="313"/>
        <end position="362"/>
    </location>
</feature>
<reference evidence="6 7" key="1">
    <citation type="submission" date="2013-07" db="EMBL/GenBank/DDBJ databases">
        <title>The Genome Sequence of Cryptococcus heveanensis BCC8398.</title>
        <authorList>
            <consortium name="The Broad Institute Genome Sequencing Platform"/>
            <person name="Cuomo C."/>
            <person name="Litvintseva A."/>
            <person name="Chen Y."/>
            <person name="Heitman J."/>
            <person name="Sun S."/>
            <person name="Springer D."/>
            <person name="Dromer F."/>
            <person name="Young S.K."/>
            <person name="Zeng Q."/>
            <person name="Gargeya S."/>
            <person name="Fitzgerald M."/>
            <person name="Abouelleil A."/>
            <person name="Alvarado L."/>
            <person name="Berlin A.M."/>
            <person name="Chapman S.B."/>
            <person name="Dewar J."/>
            <person name="Goldberg J."/>
            <person name="Griggs A."/>
            <person name="Gujja S."/>
            <person name="Hansen M."/>
            <person name="Howarth C."/>
            <person name="Imamovic A."/>
            <person name="Larimer J."/>
            <person name="McCowan C."/>
            <person name="Murphy C."/>
            <person name="Pearson M."/>
            <person name="Priest M."/>
            <person name="Roberts A."/>
            <person name="Saif S."/>
            <person name="Shea T."/>
            <person name="Sykes S."/>
            <person name="Wortman J."/>
            <person name="Nusbaum C."/>
            <person name="Birren B."/>
        </authorList>
    </citation>
    <scope>NUCLEOTIDE SEQUENCE [LARGE SCALE GENOMIC DNA]</scope>
    <source>
        <strain evidence="6 7">BCC8398</strain>
    </source>
</reference>
<dbReference type="CDD" id="cd12872">
    <property type="entry name" value="SPRY_Ash2"/>
    <property type="match status" value="1"/>
</dbReference>
<gene>
    <name evidence="6" type="ORF">I316_07320</name>
</gene>
<evidence type="ECO:0000256" key="3">
    <source>
        <dbReference type="ARBA" id="ARBA00038149"/>
    </source>
</evidence>
<keyword evidence="7" id="KW-1185">Reference proteome</keyword>
<dbReference type="Gene3D" id="2.60.120.920">
    <property type="match status" value="1"/>
</dbReference>
<accession>A0A1B9GJ33</accession>
<feature type="region of interest" description="Disordered" evidence="4">
    <location>
        <begin position="524"/>
        <end position="632"/>
    </location>
</feature>
<keyword evidence="2" id="KW-0539">Nucleus</keyword>
<dbReference type="InterPro" id="IPR037353">
    <property type="entry name" value="ASH2"/>
</dbReference>
<name>A0A1B9GJ33_9TREE</name>
<dbReference type="EMBL" id="KV700138">
    <property type="protein sequence ID" value="OCF31049.1"/>
    <property type="molecule type" value="Genomic_DNA"/>
</dbReference>
<dbReference type="GO" id="GO:0048188">
    <property type="term" value="C:Set1C/COMPASS complex"/>
    <property type="evidence" value="ECO:0007669"/>
    <property type="project" value="InterPro"/>
</dbReference>
<feature type="region of interest" description="Disordered" evidence="4">
    <location>
        <begin position="405"/>
        <end position="436"/>
    </location>
</feature>
<sequence length="740" mass="78702">MPVKKRRLSASAASSASSTPAPPSHSIPLAPSQLESTSTSLSALPATTDDNAGLGLAGPGPSTLEQQTAKAVTSGRGHVNASVERREYARLGSKVPGSGDGSEHGEECFLWTDIPVVKIHISWLDRSSFLRVSPSALTISNDRGFRSARANVAVRQGSWYFEVRIENGHGSSGGGRGHLGGGDSGNAHVRIGWGRREASIDAPVGADGYSYAIRDVGGEKVTLSRPKAYANREFTTGDVIGCLINLPPRRDPVDEPKNDPKYIKRQRRHFNYKGQSYFESSEYMPSKEMDAMVDREGKLAAAAAAAAAMEGRNENGHVNGDMSNGNGNGGGGGGTGKKGATTKNTKKGKKEHNNSAKSIPDHIPVARIPPKLEGSSIIFYLNGESLGEAFTDLYDFTPLLPVRSNVGQERGGGKKAHGSHHGDSGADQAGESDANVVHDDGTLGYYPMISCFGNGKAKFNPGPDFEYAPAGYRPTTQGNDGSMKIEADDETTTEERNENGSHRSHIRAMVERWEEFRAEELRYDERDEKEDSEKLRKILEDEERQKQKRGYNAGADGRGGKKKAKVPIKKKKLDAGDEHETTSAASISTPRGDTMTPAPELADSEVGLEDAMSTSFSRRGTTMTPAPEEEMEDVIKVEGSDDGLASAGAGTSELAIGIGASLAADPASSPTSPMIVVRNHEHVAFGGHGEAAEQITYSEGDHGSEGEVEVERAGSEGSSEDIHDGAVALGDEDDEEGVKW</sequence>
<feature type="region of interest" description="Disordered" evidence="4">
    <location>
        <begin position="472"/>
        <end position="504"/>
    </location>
</feature>
<comment type="similarity">
    <text evidence="3">Belongs to the cclA family.</text>
</comment>
<dbReference type="InterPro" id="IPR013320">
    <property type="entry name" value="ConA-like_dom_sf"/>
</dbReference>
<evidence type="ECO:0000256" key="4">
    <source>
        <dbReference type="SAM" id="MobiDB-lite"/>
    </source>
</evidence>
<dbReference type="InterPro" id="IPR003877">
    <property type="entry name" value="SPRY_dom"/>
</dbReference>
<dbReference type="OrthoDB" id="10266026at2759"/>
<evidence type="ECO:0000259" key="5">
    <source>
        <dbReference type="PROSITE" id="PS50188"/>
    </source>
</evidence>
<dbReference type="GO" id="GO:0000976">
    <property type="term" value="F:transcription cis-regulatory region binding"/>
    <property type="evidence" value="ECO:0007669"/>
    <property type="project" value="TreeGrafter"/>
</dbReference>
<dbReference type="Pfam" id="PF00622">
    <property type="entry name" value="SPRY"/>
    <property type="match status" value="1"/>
</dbReference>
<reference evidence="7" key="2">
    <citation type="submission" date="2013-12" db="EMBL/GenBank/DDBJ databases">
        <title>Evolution of pathogenesis and genome organization in the Tremellales.</title>
        <authorList>
            <person name="Cuomo C."/>
            <person name="Litvintseva A."/>
            <person name="Heitman J."/>
            <person name="Chen Y."/>
            <person name="Sun S."/>
            <person name="Springer D."/>
            <person name="Dromer F."/>
            <person name="Young S."/>
            <person name="Zeng Q."/>
            <person name="Chapman S."/>
            <person name="Gujja S."/>
            <person name="Saif S."/>
            <person name="Birren B."/>
        </authorList>
    </citation>
    <scope>NUCLEOTIDE SEQUENCE [LARGE SCALE GENOMIC DNA]</scope>
    <source>
        <strain evidence="7">BCC8398</strain>
    </source>
</reference>
<feature type="compositionally biased region" description="Basic and acidic residues" evidence="4">
    <location>
        <begin position="524"/>
        <end position="545"/>
    </location>
</feature>
<protein>
    <recommendedName>
        <fullName evidence="5">B30.2/SPRY domain-containing protein</fullName>
    </recommendedName>
</protein>
<feature type="compositionally biased region" description="Gly residues" evidence="4">
    <location>
        <begin position="326"/>
        <end position="337"/>
    </location>
</feature>
<comment type="subcellular location">
    <subcellularLocation>
        <location evidence="1">Nucleus</location>
    </subcellularLocation>
</comment>
<evidence type="ECO:0000256" key="2">
    <source>
        <dbReference type="ARBA" id="ARBA00023242"/>
    </source>
</evidence>
<feature type="compositionally biased region" description="Basic residues" evidence="4">
    <location>
        <begin position="560"/>
        <end position="572"/>
    </location>
</feature>
<feature type="compositionally biased region" description="Low complexity" evidence="4">
    <location>
        <begin position="36"/>
        <end position="48"/>
    </location>
</feature>
<organism evidence="6 7">
    <name type="scientific">Kwoniella heveanensis BCC8398</name>
    <dbReference type="NCBI Taxonomy" id="1296120"/>
    <lineage>
        <taxon>Eukaryota</taxon>
        <taxon>Fungi</taxon>
        <taxon>Dikarya</taxon>
        <taxon>Basidiomycota</taxon>
        <taxon>Agaricomycotina</taxon>
        <taxon>Tremellomycetes</taxon>
        <taxon>Tremellales</taxon>
        <taxon>Cryptococcaceae</taxon>
        <taxon>Kwoniella</taxon>
    </lineage>
</organism>
<evidence type="ECO:0000313" key="7">
    <source>
        <dbReference type="Proteomes" id="UP000092666"/>
    </source>
</evidence>
<dbReference type="STRING" id="1296120.A0A1B9GJ33"/>